<dbReference type="CDD" id="cd17319">
    <property type="entry name" value="MFS_ExuT_GudP_like"/>
    <property type="match status" value="1"/>
</dbReference>
<dbReference type="Gene3D" id="1.20.1250.20">
    <property type="entry name" value="MFS general substrate transporter like domains"/>
    <property type="match status" value="2"/>
</dbReference>
<keyword evidence="2" id="KW-0813">Transport</keyword>
<dbReference type="EMBL" id="SMKW01000017">
    <property type="protein sequence ID" value="TDD51088.1"/>
    <property type="molecule type" value="Genomic_DNA"/>
</dbReference>
<feature type="transmembrane region" description="Helical" evidence="6">
    <location>
        <begin position="20"/>
        <end position="38"/>
    </location>
</feature>
<dbReference type="GO" id="GO:0022857">
    <property type="term" value="F:transmembrane transporter activity"/>
    <property type="evidence" value="ECO:0007669"/>
    <property type="project" value="InterPro"/>
</dbReference>
<name>A0A4R4YZR4_9PSEU</name>
<dbReference type="Pfam" id="PF07690">
    <property type="entry name" value="MFS_1"/>
    <property type="match status" value="1"/>
</dbReference>
<comment type="subcellular location">
    <subcellularLocation>
        <location evidence="1">Cell membrane</location>
        <topology evidence="1">Multi-pass membrane protein</topology>
    </subcellularLocation>
</comment>
<dbReference type="GO" id="GO:0005886">
    <property type="term" value="C:plasma membrane"/>
    <property type="evidence" value="ECO:0007669"/>
    <property type="project" value="UniProtKB-SubCell"/>
</dbReference>
<evidence type="ECO:0000256" key="3">
    <source>
        <dbReference type="ARBA" id="ARBA00022692"/>
    </source>
</evidence>
<protein>
    <submittedName>
        <fullName evidence="8">MFS transporter</fullName>
    </submittedName>
</protein>
<keyword evidence="4 6" id="KW-1133">Transmembrane helix</keyword>
<feature type="transmembrane region" description="Helical" evidence="6">
    <location>
        <begin position="319"/>
        <end position="338"/>
    </location>
</feature>
<evidence type="ECO:0000256" key="6">
    <source>
        <dbReference type="SAM" id="Phobius"/>
    </source>
</evidence>
<feature type="transmembrane region" description="Helical" evidence="6">
    <location>
        <begin position="408"/>
        <end position="428"/>
    </location>
</feature>
<feature type="transmembrane region" description="Helical" evidence="6">
    <location>
        <begin position="114"/>
        <end position="138"/>
    </location>
</feature>
<gene>
    <name evidence="8" type="ORF">E1288_15090</name>
</gene>
<keyword evidence="5 6" id="KW-0472">Membrane</keyword>
<dbReference type="FunFam" id="1.20.1250.20:FF:000018">
    <property type="entry name" value="MFS transporter permease"/>
    <property type="match status" value="1"/>
</dbReference>
<feature type="transmembrane region" description="Helical" evidence="6">
    <location>
        <begin position="375"/>
        <end position="396"/>
    </location>
</feature>
<feature type="domain" description="Major facilitator superfamily (MFS) profile" evidence="7">
    <location>
        <begin position="24"/>
        <end position="432"/>
    </location>
</feature>
<dbReference type="InterPro" id="IPR036259">
    <property type="entry name" value="MFS_trans_sf"/>
</dbReference>
<feature type="transmembrane region" description="Helical" evidence="6">
    <location>
        <begin position="58"/>
        <end position="77"/>
    </location>
</feature>
<dbReference type="RefSeq" id="WP_132485468.1">
    <property type="nucleotide sequence ID" value="NZ_SMKW01000017.1"/>
</dbReference>
<feature type="transmembrane region" description="Helical" evidence="6">
    <location>
        <begin position="150"/>
        <end position="170"/>
    </location>
</feature>
<dbReference type="SUPFAM" id="SSF103473">
    <property type="entry name" value="MFS general substrate transporter"/>
    <property type="match status" value="1"/>
</dbReference>
<feature type="transmembrane region" description="Helical" evidence="6">
    <location>
        <begin position="89"/>
        <end position="108"/>
    </location>
</feature>
<feature type="transmembrane region" description="Helical" evidence="6">
    <location>
        <begin position="283"/>
        <end position="307"/>
    </location>
</feature>
<proteinExistence type="predicted"/>
<dbReference type="Proteomes" id="UP000294947">
    <property type="component" value="Unassembled WGS sequence"/>
</dbReference>
<dbReference type="PANTHER" id="PTHR43791:SF30">
    <property type="entry name" value="INNER MEMBRANE TRANSPORT PROTEIN RHMT"/>
    <property type="match status" value="1"/>
</dbReference>
<feature type="transmembrane region" description="Helical" evidence="6">
    <location>
        <begin position="250"/>
        <end position="271"/>
    </location>
</feature>
<evidence type="ECO:0000313" key="9">
    <source>
        <dbReference type="Proteomes" id="UP000294947"/>
    </source>
</evidence>
<evidence type="ECO:0000256" key="1">
    <source>
        <dbReference type="ARBA" id="ARBA00004651"/>
    </source>
</evidence>
<organism evidence="8 9">
    <name type="scientific">Saccharopolyspora elongata</name>
    <dbReference type="NCBI Taxonomy" id="2530387"/>
    <lineage>
        <taxon>Bacteria</taxon>
        <taxon>Bacillati</taxon>
        <taxon>Actinomycetota</taxon>
        <taxon>Actinomycetes</taxon>
        <taxon>Pseudonocardiales</taxon>
        <taxon>Pseudonocardiaceae</taxon>
        <taxon>Saccharopolyspora</taxon>
    </lineage>
</organism>
<keyword evidence="3 6" id="KW-0812">Transmembrane</keyword>
<dbReference type="InterPro" id="IPR011701">
    <property type="entry name" value="MFS"/>
</dbReference>
<feature type="transmembrane region" description="Helical" evidence="6">
    <location>
        <begin position="344"/>
        <end position="363"/>
    </location>
</feature>
<dbReference type="InterPro" id="IPR020846">
    <property type="entry name" value="MFS_dom"/>
</dbReference>
<dbReference type="PROSITE" id="PS50850">
    <property type="entry name" value="MFS"/>
    <property type="match status" value="1"/>
</dbReference>
<dbReference type="PANTHER" id="PTHR43791">
    <property type="entry name" value="PERMEASE-RELATED"/>
    <property type="match status" value="1"/>
</dbReference>
<reference evidence="8 9" key="1">
    <citation type="submission" date="2019-03" db="EMBL/GenBank/DDBJ databases">
        <title>Draft genome sequences of novel Actinobacteria.</title>
        <authorList>
            <person name="Sahin N."/>
            <person name="Ay H."/>
            <person name="Saygin H."/>
        </authorList>
    </citation>
    <scope>NUCLEOTIDE SEQUENCE [LARGE SCALE GENOMIC DNA]</scope>
    <source>
        <strain evidence="8 9">7K502</strain>
    </source>
</reference>
<accession>A0A4R4YZR4</accession>
<evidence type="ECO:0000256" key="2">
    <source>
        <dbReference type="ARBA" id="ARBA00022448"/>
    </source>
</evidence>
<feature type="transmembrane region" description="Helical" evidence="6">
    <location>
        <begin position="182"/>
        <end position="204"/>
    </location>
</feature>
<sequence length="449" mass="48353">MVHTGERAPDEALTTAIRRVMVRLLPFLFFMYVIAFLDRVNIGFAKQEFQAHAGISEAAYALGAGLFFIGYALFEVPSNLIMTRVGARWWMCRIMVTWGLISAAMALVNSEFLFYLLRFLLGVAEAGFFPGVILYITYWVPHAYRARCNALFYFGIPLASVLGGPLSGLLLELDGAAGILGWQWMFAVEGLIACVVGVWAYFYLDNKPADAKWLSPYQRTALQTAVDREAEAKKAHGPHRMWSTLVDRRVLFFCLIYFLIQCSVYGMTFYLPTQVAAAVGSKVGLLVGLVTAIPWTVALLVNIAVSTGADRLAQPKKRFVAAACVATGSVGIAASAYFSSPVLAIAGLSVAAAGYISVQPVFWTFPAAYLTGTAAAAGIGLINSLGNLGGFVAPIAKTWIETSFHSQTAGLYLLAFCGFAAAALFLTLSRFKAPAEEIQTSPSKTGGAA</sequence>
<comment type="caution">
    <text evidence="8">The sequence shown here is derived from an EMBL/GenBank/DDBJ whole genome shotgun (WGS) entry which is preliminary data.</text>
</comment>
<evidence type="ECO:0000256" key="4">
    <source>
        <dbReference type="ARBA" id="ARBA00022989"/>
    </source>
</evidence>
<evidence type="ECO:0000313" key="8">
    <source>
        <dbReference type="EMBL" id="TDD51088.1"/>
    </source>
</evidence>
<keyword evidence="9" id="KW-1185">Reference proteome</keyword>
<evidence type="ECO:0000259" key="7">
    <source>
        <dbReference type="PROSITE" id="PS50850"/>
    </source>
</evidence>
<evidence type="ECO:0000256" key="5">
    <source>
        <dbReference type="ARBA" id="ARBA00023136"/>
    </source>
</evidence>
<dbReference type="OrthoDB" id="9773957at2"/>
<dbReference type="AlphaFoldDB" id="A0A4R4YZR4"/>